<gene>
    <name evidence="2" type="ORF">DV515_00007427</name>
</gene>
<accession>A0A3L8SHE9</accession>
<feature type="compositionally biased region" description="Low complexity" evidence="1">
    <location>
        <begin position="113"/>
        <end position="126"/>
    </location>
</feature>
<proteinExistence type="predicted"/>
<sequence>MDVVDNSSDSSQRFFSLSIFQGDECHGHPDAVRVELQQSGGIGATGRDWGLKALHPLLLLSVGNRRQLCQHFWLTAPSRSGKRRFFGEPGLQGGEELQKMLQEAWICSVPCMARSSSGGSSRAPSPCQELWKGP</sequence>
<evidence type="ECO:0000313" key="3">
    <source>
        <dbReference type="Proteomes" id="UP000276834"/>
    </source>
</evidence>
<organism evidence="2 3">
    <name type="scientific">Chloebia gouldiae</name>
    <name type="common">Gouldian finch</name>
    <name type="synonym">Erythrura gouldiae</name>
    <dbReference type="NCBI Taxonomy" id="44316"/>
    <lineage>
        <taxon>Eukaryota</taxon>
        <taxon>Metazoa</taxon>
        <taxon>Chordata</taxon>
        <taxon>Craniata</taxon>
        <taxon>Vertebrata</taxon>
        <taxon>Euteleostomi</taxon>
        <taxon>Archelosauria</taxon>
        <taxon>Archosauria</taxon>
        <taxon>Dinosauria</taxon>
        <taxon>Saurischia</taxon>
        <taxon>Theropoda</taxon>
        <taxon>Coelurosauria</taxon>
        <taxon>Aves</taxon>
        <taxon>Neognathae</taxon>
        <taxon>Neoaves</taxon>
        <taxon>Telluraves</taxon>
        <taxon>Australaves</taxon>
        <taxon>Passeriformes</taxon>
        <taxon>Passeroidea</taxon>
        <taxon>Passeridae</taxon>
        <taxon>Chloebia</taxon>
    </lineage>
</organism>
<dbReference type="AlphaFoldDB" id="A0A3L8SHE9"/>
<protein>
    <submittedName>
        <fullName evidence="2">Uncharacterized protein</fullName>
    </submittedName>
</protein>
<evidence type="ECO:0000313" key="2">
    <source>
        <dbReference type="EMBL" id="RLW02142.1"/>
    </source>
</evidence>
<dbReference type="EMBL" id="QUSF01000019">
    <property type="protein sequence ID" value="RLW02142.1"/>
    <property type="molecule type" value="Genomic_DNA"/>
</dbReference>
<feature type="region of interest" description="Disordered" evidence="1">
    <location>
        <begin position="113"/>
        <end position="134"/>
    </location>
</feature>
<name>A0A3L8SHE9_CHLGU</name>
<dbReference type="Proteomes" id="UP000276834">
    <property type="component" value="Unassembled WGS sequence"/>
</dbReference>
<reference evidence="2 3" key="1">
    <citation type="journal article" date="2018" name="Proc. R. Soc. B">
        <title>A non-coding region near Follistatin controls head colour polymorphism in the Gouldian finch.</title>
        <authorList>
            <person name="Toomey M.B."/>
            <person name="Marques C.I."/>
            <person name="Andrade P."/>
            <person name="Araujo P.M."/>
            <person name="Sabatino S."/>
            <person name="Gazda M.A."/>
            <person name="Afonso S."/>
            <person name="Lopes R.J."/>
            <person name="Corbo J.C."/>
            <person name="Carneiro M."/>
        </authorList>
    </citation>
    <scope>NUCLEOTIDE SEQUENCE [LARGE SCALE GENOMIC DNA]</scope>
    <source>
        <strain evidence="2">Red01</strain>
        <tissue evidence="2">Muscle</tissue>
    </source>
</reference>
<comment type="caution">
    <text evidence="2">The sequence shown here is derived from an EMBL/GenBank/DDBJ whole genome shotgun (WGS) entry which is preliminary data.</text>
</comment>
<keyword evidence="3" id="KW-1185">Reference proteome</keyword>
<evidence type="ECO:0000256" key="1">
    <source>
        <dbReference type="SAM" id="MobiDB-lite"/>
    </source>
</evidence>